<evidence type="ECO:0000256" key="4">
    <source>
        <dbReference type="ARBA" id="ARBA00022833"/>
    </source>
</evidence>
<dbReference type="RefSeq" id="WP_348262962.1">
    <property type="nucleotide sequence ID" value="NZ_CP121196.1"/>
</dbReference>
<dbReference type="InterPro" id="IPR013149">
    <property type="entry name" value="ADH-like_C"/>
</dbReference>
<dbReference type="PANTHER" id="PTHR42940">
    <property type="entry name" value="ALCOHOL DEHYDROGENASE 1-RELATED"/>
    <property type="match status" value="1"/>
</dbReference>
<keyword evidence="6" id="KW-0520">NAD</keyword>
<comment type="similarity">
    <text evidence="2 7">Belongs to the zinc-containing alcohol dehydrogenase family.</text>
</comment>
<name>A0AAU7DI12_9BACT</name>
<dbReference type="Pfam" id="PF08240">
    <property type="entry name" value="ADH_N"/>
    <property type="match status" value="1"/>
</dbReference>
<dbReference type="GO" id="GO:0004022">
    <property type="term" value="F:alcohol dehydrogenase (NAD+) activity"/>
    <property type="evidence" value="ECO:0007669"/>
    <property type="project" value="TreeGrafter"/>
</dbReference>
<dbReference type="SUPFAM" id="SSF50129">
    <property type="entry name" value="GroES-like"/>
    <property type="match status" value="1"/>
</dbReference>
<protein>
    <submittedName>
        <fullName evidence="9">Alcohol dehydrogenase</fullName>
    </submittedName>
</protein>
<keyword evidence="4 7" id="KW-0862">Zinc</keyword>
<dbReference type="InterPro" id="IPR036291">
    <property type="entry name" value="NAD(P)-bd_dom_sf"/>
</dbReference>
<gene>
    <name evidence="9" type="ORF">P8935_00040</name>
</gene>
<evidence type="ECO:0000256" key="6">
    <source>
        <dbReference type="ARBA" id="ARBA00023027"/>
    </source>
</evidence>
<dbReference type="SMART" id="SM00829">
    <property type="entry name" value="PKS_ER"/>
    <property type="match status" value="1"/>
</dbReference>
<keyword evidence="5" id="KW-0560">Oxidoreductase</keyword>
<accession>A0AAU7DI12</accession>
<dbReference type="GO" id="GO:0005737">
    <property type="term" value="C:cytoplasm"/>
    <property type="evidence" value="ECO:0007669"/>
    <property type="project" value="TreeGrafter"/>
</dbReference>
<dbReference type="InterPro" id="IPR020843">
    <property type="entry name" value="ER"/>
</dbReference>
<sequence length="343" mass="36237">MPTVKGRSMQVAAAGGAFQLVEKEFPEPGPGHVRIRVRACGVCHSDSLTKEGHWPGLEYPRAPGHEIAGVVDAVGPDVPLFKPGQRVGLGWHGGHCNYCPPCRRGDFILCENQPISGINYDGGYADYVIAPANALAFMPDELNDADAAPLLCAGITTFNALRNSGARTGDTVAILGIGGLGHLAIQYAAKAGYRTVAVARGQDKAPLAKQLGAHLYIDTTTQDPAKELQKIGGANIILSTITSAKALEWVIDGLAPAGKFIVVGAPEDGPIVINPFPLLLGRRTVAGWPSGTGMDSEDTLKFSALTGVKPMIETYPLEKAEEAYARMMSGKARFRVVLKVSDK</sequence>
<dbReference type="CDD" id="cd08296">
    <property type="entry name" value="CAD_like"/>
    <property type="match status" value="1"/>
</dbReference>
<evidence type="ECO:0000256" key="7">
    <source>
        <dbReference type="RuleBase" id="RU361277"/>
    </source>
</evidence>
<dbReference type="PROSITE" id="PS00059">
    <property type="entry name" value="ADH_ZINC"/>
    <property type="match status" value="1"/>
</dbReference>
<dbReference type="InterPro" id="IPR002328">
    <property type="entry name" value="ADH_Zn_CS"/>
</dbReference>
<reference evidence="9" key="1">
    <citation type="submission" date="2023-03" db="EMBL/GenBank/DDBJ databases">
        <title>Edaphobacter sp.</title>
        <authorList>
            <person name="Huber K.J."/>
            <person name="Papendorf J."/>
            <person name="Pilke C."/>
            <person name="Bunk B."/>
            <person name="Sproeer C."/>
            <person name="Pester M."/>
        </authorList>
    </citation>
    <scope>NUCLEOTIDE SEQUENCE</scope>
    <source>
        <strain evidence="9">DSM 110680</strain>
    </source>
</reference>
<feature type="domain" description="Enoyl reductase (ER)" evidence="8">
    <location>
        <begin position="15"/>
        <end position="338"/>
    </location>
</feature>
<dbReference type="Pfam" id="PF00107">
    <property type="entry name" value="ADH_zinc_N"/>
    <property type="match status" value="1"/>
</dbReference>
<evidence type="ECO:0000256" key="1">
    <source>
        <dbReference type="ARBA" id="ARBA00001947"/>
    </source>
</evidence>
<comment type="cofactor">
    <cofactor evidence="1 7">
        <name>Zn(2+)</name>
        <dbReference type="ChEBI" id="CHEBI:29105"/>
    </cofactor>
</comment>
<dbReference type="SUPFAM" id="SSF51735">
    <property type="entry name" value="NAD(P)-binding Rossmann-fold domains"/>
    <property type="match status" value="1"/>
</dbReference>
<dbReference type="AlphaFoldDB" id="A0AAU7DI12"/>
<dbReference type="GO" id="GO:0008270">
    <property type="term" value="F:zinc ion binding"/>
    <property type="evidence" value="ECO:0007669"/>
    <property type="project" value="InterPro"/>
</dbReference>
<dbReference type="EMBL" id="CP121196">
    <property type="protein sequence ID" value="XBH17737.1"/>
    <property type="molecule type" value="Genomic_DNA"/>
</dbReference>
<dbReference type="PANTHER" id="PTHR42940:SF7">
    <property type="entry name" value="ALCOHOL DEHYDROGENASE-LIKE N-TERMINAL DOMAIN-CONTAINING PROTEIN"/>
    <property type="match status" value="1"/>
</dbReference>
<evidence type="ECO:0000256" key="3">
    <source>
        <dbReference type="ARBA" id="ARBA00022723"/>
    </source>
</evidence>
<dbReference type="FunFam" id="3.40.50.720:FF:000039">
    <property type="entry name" value="Alcohol dehydrogenase AdhP"/>
    <property type="match status" value="1"/>
</dbReference>
<evidence type="ECO:0000313" key="9">
    <source>
        <dbReference type="EMBL" id="XBH17737.1"/>
    </source>
</evidence>
<dbReference type="Gene3D" id="3.40.50.720">
    <property type="entry name" value="NAD(P)-binding Rossmann-like Domain"/>
    <property type="match status" value="1"/>
</dbReference>
<dbReference type="InterPro" id="IPR013154">
    <property type="entry name" value="ADH-like_N"/>
</dbReference>
<evidence type="ECO:0000256" key="5">
    <source>
        <dbReference type="ARBA" id="ARBA00023002"/>
    </source>
</evidence>
<organism evidence="9">
    <name type="scientific">Telmatobacter sp. DSM 110680</name>
    <dbReference type="NCBI Taxonomy" id="3036704"/>
    <lineage>
        <taxon>Bacteria</taxon>
        <taxon>Pseudomonadati</taxon>
        <taxon>Acidobacteriota</taxon>
        <taxon>Terriglobia</taxon>
        <taxon>Terriglobales</taxon>
        <taxon>Acidobacteriaceae</taxon>
        <taxon>Telmatobacter</taxon>
    </lineage>
</organism>
<keyword evidence="3 7" id="KW-0479">Metal-binding</keyword>
<evidence type="ECO:0000259" key="8">
    <source>
        <dbReference type="SMART" id="SM00829"/>
    </source>
</evidence>
<dbReference type="Gene3D" id="3.90.180.10">
    <property type="entry name" value="Medium-chain alcohol dehydrogenases, catalytic domain"/>
    <property type="match status" value="1"/>
</dbReference>
<evidence type="ECO:0000256" key="2">
    <source>
        <dbReference type="ARBA" id="ARBA00008072"/>
    </source>
</evidence>
<dbReference type="InterPro" id="IPR011032">
    <property type="entry name" value="GroES-like_sf"/>
</dbReference>
<proteinExistence type="inferred from homology"/>